<gene>
    <name evidence="1" type="ORF">E2C01_052544</name>
</gene>
<dbReference type="Proteomes" id="UP000324222">
    <property type="component" value="Unassembled WGS sequence"/>
</dbReference>
<evidence type="ECO:0000313" key="2">
    <source>
        <dbReference type="Proteomes" id="UP000324222"/>
    </source>
</evidence>
<name>A0A5B7GNB3_PORTR</name>
<organism evidence="1 2">
    <name type="scientific">Portunus trituberculatus</name>
    <name type="common">Swimming crab</name>
    <name type="synonym">Neptunus trituberculatus</name>
    <dbReference type="NCBI Taxonomy" id="210409"/>
    <lineage>
        <taxon>Eukaryota</taxon>
        <taxon>Metazoa</taxon>
        <taxon>Ecdysozoa</taxon>
        <taxon>Arthropoda</taxon>
        <taxon>Crustacea</taxon>
        <taxon>Multicrustacea</taxon>
        <taxon>Malacostraca</taxon>
        <taxon>Eumalacostraca</taxon>
        <taxon>Eucarida</taxon>
        <taxon>Decapoda</taxon>
        <taxon>Pleocyemata</taxon>
        <taxon>Brachyura</taxon>
        <taxon>Eubrachyura</taxon>
        <taxon>Portunoidea</taxon>
        <taxon>Portunidae</taxon>
        <taxon>Portuninae</taxon>
        <taxon>Portunus</taxon>
    </lineage>
</organism>
<reference evidence="1 2" key="1">
    <citation type="submission" date="2019-05" db="EMBL/GenBank/DDBJ databases">
        <title>Another draft genome of Portunus trituberculatus and its Hox gene families provides insights of decapod evolution.</title>
        <authorList>
            <person name="Jeong J.-H."/>
            <person name="Song I."/>
            <person name="Kim S."/>
            <person name="Choi T."/>
            <person name="Kim D."/>
            <person name="Ryu S."/>
            <person name="Kim W."/>
        </authorList>
    </citation>
    <scope>NUCLEOTIDE SEQUENCE [LARGE SCALE GENOMIC DNA]</scope>
    <source>
        <tissue evidence="1">Muscle</tissue>
    </source>
</reference>
<protein>
    <submittedName>
        <fullName evidence="1">Uncharacterized protein</fullName>
    </submittedName>
</protein>
<sequence>MGNGANEGGGVVGAGGVNVMTKVSLLSHEKMPESGSVLTGRRRRSECGRVWEDAVLCGRCRVASDLV</sequence>
<dbReference type="AlphaFoldDB" id="A0A5B7GNB3"/>
<proteinExistence type="predicted"/>
<dbReference type="EMBL" id="VSRR010015773">
    <property type="protein sequence ID" value="MPC58538.1"/>
    <property type="molecule type" value="Genomic_DNA"/>
</dbReference>
<accession>A0A5B7GNB3</accession>
<keyword evidence="2" id="KW-1185">Reference proteome</keyword>
<evidence type="ECO:0000313" key="1">
    <source>
        <dbReference type="EMBL" id="MPC58538.1"/>
    </source>
</evidence>
<comment type="caution">
    <text evidence="1">The sequence shown here is derived from an EMBL/GenBank/DDBJ whole genome shotgun (WGS) entry which is preliminary data.</text>
</comment>